<proteinExistence type="predicted"/>
<dbReference type="Proteomes" id="UP000028666">
    <property type="component" value="Segment"/>
</dbReference>
<evidence type="ECO:0000313" key="2">
    <source>
        <dbReference type="EMBL" id="AII26805.1"/>
    </source>
</evidence>
<feature type="region of interest" description="Disordered" evidence="1">
    <location>
        <begin position="1"/>
        <end position="29"/>
    </location>
</feature>
<dbReference type="GeneID" id="22112307"/>
<evidence type="ECO:0000256" key="1">
    <source>
        <dbReference type="SAM" id="MobiDB-lite"/>
    </source>
</evidence>
<dbReference type="EMBL" id="KJ858521">
    <property type="protein sequence ID" value="AII26805.1"/>
    <property type="molecule type" value="Genomic_DNA"/>
</dbReference>
<name>A0A076G4F4_9CAUD</name>
<organism evidence="2 3">
    <name type="scientific">Aeromonas phage pAh6-C</name>
    <dbReference type="NCBI Taxonomy" id="1505227"/>
    <lineage>
        <taxon>Viruses</taxon>
        <taxon>Duplodnaviria</taxon>
        <taxon>Heunggongvirae</taxon>
        <taxon>Uroviricota</taxon>
        <taxon>Caudoviricetes</taxon>
        <taxon>Chaseviridae</taxon>
        <taxon>Nefertitivirinae</taxon>
        <taxon>Pahsextavirus</taxon>
        <taxon>Pahsextavirus pAh6C</taxon>
    </lineage>
</organism>
<evidence type="ECO:0000313" key="3">
    <source>
        <dbReference type="Proteomes" id="UP000028666"/>
    </source>
</evidence>
<gene>
    <name evidence="2" type="ORF">AH6C_051</name>
</gene>
<reference evidence="2 3" key="1">
    <citation type="submission" date="2014-05" db="EMBL/GenBank/DDBJ databases">
        <title>Complete genome sequence of Aeromonas bacteriophage pAh6-C.</title>
        <authorList>
            <person name="Jun J.W."/>
            <person name="Park S.C."/>
        </authorList>
    </citation>
    <scope>NUCLEOTIDE SEQUENCE [LARGE SCALE GENOMIC DNA]</scope>
</reference>
<accession>A0A076G4F4</accession>
<dbReference type="KEGG" id="vg:22112307"/>
<sequence>MRKEDKVVSLSTATRVERKHAKHVARTEARRVAKCKPNWQKEWKSHMLKQRGADKIMALIGRGIAVQTVKIARGI</sequence>
<keyword evidence="3" id="KW-1185">Reference proteome</keyword>
<dbReference type="RefSeq" id="YP_009103385.1">
    <property type="nucleotide sequence ID" value="NC_025459.1"/>
</dbReference>
<protein>
    <submittedName>
        <fullName evidence="2">Uncharacterized protein</fullName>
    </submittedName>
</protein>